<dbReference type="Gene3D" id="3.30.710.10">
    <property type="entry name" value="Potassium Channel Kv1.1, Chain A"/>
    <property type="match status" value="1"/>
</dbReference>
<dbReference type="Proteomes" id="UP000092993">
    <property type="component" value="Unassembled WGS sequence"/>
</dbReference>
<dbReference type="OMA" id="ACWLTRW"/>
<evidence type="ECO:0000256" key="1">
    <source>
        <dbReference type="SAM" id="MobiDB-lite"/>
    </source>
</evidence>
<feature type="compositionally biased region" description="Low complexity" evidence="1">
    <location>
        <begin position="758"/>
        <end position="769"/>
    </location>
</feature>
<evidence type="ECO:0000259" key="2">
    <source>
        <dbReference type="PROSITE" id="PS50097"/>
    </source>
</evidence>
<dbReference type="PANTHER" id="PTHR47369:SF1">
    <property type="entry name" value="BTB_POZ DOMAIN-CONTAINING PROTEIN"/>
    <property type="match status" value="1"/>
</dbReference>
<protein>
    <recommendedName>
        <fullName evidence="2">BTB domain-containing protein</fullName>
    </recommendedName>
</protein>
<dbReference type="STRING" id="5627.A0A1C7MT35"/>
<keyword evidence="4" id="KW-1185">Reference proteome</keyword>
<evidence type="ECO:0000313" key="3">
    <source>
        <dbReference type="EMBL" id="OBZ79877.1"/>
    </source>
</evidence>
<evidence type="ECO:0000313" key="4">
    <source>
        <dbReference type="Proteomes" id="UP000092993"/>
    </source>
</evidence>
<dbReference type="AlphaFoldDB" id="A0A1C7MT35"/>
<accession>A0A1C7MT35</accession>
<name>A0A1C7MT35_GRIFR</name>
<feature type="domain" description="BTB" evidence="2">
    <location>
        <begin position="34"/>
        <end position="91"/>
    </location>
</feature>
<reference evidence="3 4" key="1">
    <citation type="submission" date="2016-03" db="EMBL/GenBank/DDBJ databases">
        <title>Whole genome sequencing of Grifola frondosa 9006-11.</title>
        <authorList>
            <person name="Min B."/>
            <person name="Park H."/>
            <person name="Kim J.-G."/>
            <person name="Cho H."/>
            <person name="Oh Y.-L."/>
            <person name="Kong W.-S."/>
            <person name="Choi I.-G."/>
        </authorList>
    </citation>
    <scope>NUCLEOTIDE SEQUENCE [LARGE SCALE GENOMIC DNA]</scope>
    <source>
        <strain evidence="3 4">9006-11</strain>
    </source>
</reference>
<dbReference type="InterPro" id="IPR000210">
    <property type="entry name" value="BTB/POZ_dom"/>
</dbReference>
<dbReference type="PROSITE" id="PS50097">
    <property type="entry name" value="BTB"/>
    <property type="match status" value="1"/>
</dbReference>
<sequence length="879" mass="94459">MSGSLTPASTSSSRPSPTDLQSHLYDSFLHRKTADVALRVRGSWNAVYKLHRVVLIQAGFFQALFTSGFLESSSRLTSHRLGPEYIDIVFDDPNITRAGEQSLLMVPQRSDKACLAHPMWVRDPDTGSRMAGERSACFRSVGRGLQASTGRATRASPSASDAMCSARSARRSAHRIATLSASNKSRSSRQRLLLSVGSVISACAAGDASAEDVSLARRRQTCGVSFEICIARLYVGGPTLYLDPSLVPTPTQPLTSSFPYPAPASPCPADQHPATPRFLLSLLATAVFLSISSVASQALTEILRTVGPHTAVRYLEFAIGRGIGAPDVDEPEAAVGLEDVAELVKDDDASMITTTTAPADTDTAMHSADAPGELEIQKEDPAHACASPDLDDEARRVEPSYFYGGVSDKRMAAGWTPPATAHVQWAAEDQKEKENARWVRGLLASDALFVRGEKERYEMARRVAELRRAGGVLPDEERELEKLFAEGIYYANMHLDDLMTIAKDVSPTTGKPFVPLAVLQAAHWDHAVLYHRVTARPTGSASPPHSPASADKELGISITTAEIKSALQAGAGADVGERAYYPVPTDASLRIGDSTGIEGASMDQLFDGGASKKHTHTCEANFFGLQQGRRTGTAIADSAGAGRWTAHPPFRFAVEFWDVDALKEKSRLHSHTVWYAGSLYNIYVQIVRKKGIMLGVERRAAPHRARARARPACYIRIRVQSPPAPAPLRTWGAPMFAARAQRHVRVDTRHACPGPGMPLSTSLPSSGSGFAHSATNLHAPTPPPAVTLPATAPPVTPPQPYRDPRSAVRAYFTIACASVTGASLTRFSSAPDVFSVSQSWGWKSDSLKMEEYLKVDADRTAGAAGKEVSLRATVVLGVV</sequence>
<feature type="region of interest" description="Disordered" evidence="1">
    <location>
        <begin position="758"/>
        <end position="802"/>
    </location>
</feature>
<organism evidence="3 4">
    <name type="scientific">Grifola frondosa</name>
    <name type="common">Maitake</name>
    <name type="synonym">Polyporus frondosus</name>
    <dbReference type="NCBI Taxonomy" id="5627"/>
    <lineage>
        <taxon>Eukaryota</taxon>
        <taxon>Fungi</taxon>
        <taxon>Dikarya</taxon>
        <taxon>Basidiomycota</taxon>
        <taxon>Agaricomycotina</taxon>
        <taxon>Agaricomycetes</taxon>
        <taxon>Polyporales</taxon>
        <taxon>Grifolaceae</taxon>
        <taxon>Grifola</taxon>
    </lineage>
</organism>
<dbReference type="InterPro" id="IPR011333">
    <property type="entry name" value="SKP1/BTB/POZ_sf"/>
</dbReference>
<dbReference type="EMBL" id="LUGG01000001">
    <property type="protein sequence ID" value="OBZ79877.1"/>
    <property type="molecule type" value="Genomic_DNA"/>
</dbReference>
<feature type="compositionally biased region" description="Pro residues" evidence="1">
    <location>
        <begin position="780"/>
        <end position="801"/>
    </location>
</feature>
<comment type="caution">
    <text evidence="3">The sequence shown here is derived from an EMBL/GenBank/DDBJ whole genome shotgun (WGS) entry which is preliminary data.</text>
</comment>
<proteinExistence type="predicted"/>
<gene>
    <name evidence="3" type="ORF">A0H81_00294</name>
</gene>
<dbReference type="OrthoDB" id="6359943at2759"/>
<dbReference type="PANTHER" id="PTHR47369">
    <property type="entry name" value="BTB/POZ DOMAIN-CONTAINING PROTEIN"/>
    <property type="match status" value="1"/>
</dbReference>